<proteinExistence type="predicted"/>
<dbReference type="KEGG" id="cphy:B5808_19900"/>
<reference evidence="3 4" key="1">
    <citation type="submission" date="2017-04" db="EMBL/GenBank/DDBJ databases">
        <authorList>
            <person name="Afonso C.L."/>
            <person name="Miller P.J."/>
            <person name="Scott M.A."/>
            <person name="Spackman E."/>
            <person name="Goraichik I."/>
            <person name="Dimitrov K.M."/>
            <person name="Suarez D.L."/>
            <person name="Swayne D.E."/>
        </authorList>
    </citation>
    <scope>NUCLEOTIDE SEQUENCE [LARGE SCALE GENOMIC DNA]</scope>
    <source>
        <strain evidence="4">XA(T)</strain>
        <plasmid evidence="4">Plasmid unnamed1</plasmid>
    </source>
</reference>
<feature type="compositionally biased region" description="Low complexity" evidence="2">
    <location>
        <begin position="92"/>
        <end position="101"/>
    </location>
</feature>
<gene>
    <name evidence="3" type="ORF">B5808_19900</name>
</gene>
<dbReference type="EMBL" id="CP020716">
    <property type="protein sequence ID" value="ARJ07644.1"/>
    <property type="molecule type" value="Genomic_DNA"/>
</dbReference>
<protein>
    <submittedName>
        <fullName evidence="3">Uncharacterized protein</fullName>
    </submittedName>
</protein>
<organism evidence="3 4">
    <name type="scientific">Cnuibacter physcomitrellae</name>
    <dbReference type="NCBI Taxonomy" id="1619308"/>
    <lineage>
        <taxon>Bacteria</taxon>
        <taxon>Bacillati</taxon>
        <taxon>Actinomycetota</taxon>
        <taxon>Actinomycetes</taxon>
        <taxon>Micrococcales</taxon>
        <taxon>Microbacteriaceae</taxon>
        <taxon>Cnuibacter</taxon>
    </lineage>
</organism>
<evidence type="ECO:0000256" key="1">
    <source>
        <dbReference type="SAM" id="Coils"/>
    </source>
</evidence>
<dbReference type="RefSeq" id="WP_085021779.1">
    <property type="nucleotide sequence ID" value="NZ_BMHD01000003.1"/>
</dbReference>
<accession>A0A1X9LR14</accession>
<sequence length="101" mass="10917">MNEPIQNVEESVEAARRLVEQETNARVDAVRAIVVASNEVETLEARLRDAQAAHDSAWQAALRAGWNEKSLRATGARGPGQQGRRPRRREAASAASATAGE</sequence>
<dbReference type="Proteomes" id="UP000192775">
    <property type="component" value="Plasmid unnamed1"/>
</dbReference>
<dbReference type="AlphaFoldDB" id="A0A1X9LR14"/>
<evidence type="ECO:0000256" key="2">
    <source>
        <dbReference type="SAM" id="MobiDB-lite"/>
    </source>
</evidence>
<feature type="coiled-coil region" evidence="1">
    <location>
        <begin position="5"/>
        <end position="53"/>
    </location>
</feature>
<evidence type="ECO:0000313" key="3">
    <source>
        <dbReference type="EMBL" id="ARJ07644.1"/>
    </source>
</evidence>
<keyword evidence="4" id="KW-1185">Reference proteome</keyword>
<evidence type="ECO:0000313" key="4">
    <source>
        <dbReference type="Proteomes" id="UP000192775"/>
    </source>
</evidence>
<geneLocation type="plasmid" evidence="3">
    <name>unnamed1</name>
</geneLocation>
<feature type="region of interest" description="Disordered" evidence="2">
    <location>
        <begin position="69"/>
        <end position="101"/>
    </location>
</feature>
<keyword evidence="1" id="KW-0175">Coiled coil</keyword>
<keyword evidence="3" id="KW-0614">Plasmid</keyword>
<name>A0A1X9LR14_9MICO</name>